<evidence type="ECO:0000313" key="2">
    <source>
        <dbReference type="Proteomes" id="UP000245865"/>
    </source>
</evidence>
<gene>
    <name evidence="1" type="ORF">DKP76_16265</name>
</gene>
<dbReference type="Proteomes" id="UP000245865">
    <property type="component" value="Unassembled WGS sequence"/>
</dbReference>
<reference evidence="1 2" key="1">
    <citation type="submission" date="2018-05" db="EMBL/GenBank/DDBJ databases">
        <title>Comparative genomic sequence analysis between strain HN4 and CCM 8460T (Falsochrobactrum ovis) will provide more evidence to prove that HN4 is a new species of Falsochrobactrum.</title>
        <authorList>
            <person name="Lyu W."/>
            <person name="Sun L."/>
            <person name="Yao L."/>
        </authorList>
    </citation>
    <scope>NUCLEOTIDE SEQUENCE [LARGE SCALE GENOMIC DNA]</scope>
    <source>
        <strain evidence="1 2">HN4</strain>
    </source>
</reference>
<dbReference type="AlphaFoldDB" id="A0A316JND8"/>
<keyword evidence="2" id="KW-1185">Reference proteome</keyword>
<accession>A0A316JND8</accession>
<name>A0A316JND8_9HYPH</name>
<sequence>MSANMLSLLGQNARKPFVMKGFLLSQGSLVAGAGSNLHLRPEQVKMVAGTGVDHNLRSTPVKMVAGGRTHHNLLFRAAA</sequence>
<proteinExistence type="predicted"/>
<organism evidence="1 2">
    <name type="scientific">Falsochrobactrum shanghaiense</name>
    <dbReference type="NCBI Taxonomy" id="2201899"/>
    <lineage>
        <taxon>Bacteria</taxon>
        <taxon>Pseudomonadati</taxon>
        <taxon>Pseudomonadota</taxon>
        <taxon>Alphaproteobacteria</taxon>
        <taxon>Hyphomicrobiales</taxon>
        <taxon>Brucellaceae</taxon>
        <taxon>Falsochrobactrum</taxon>
    </lineage>
</organism>
<protein>
    <submittedName>
        <fullName evidence="1">Uncharacterized protein</fullName>
    </submittedName>
</protein>
<comment type="caution">
    <text evidence="1">The sequence shown here is derived from an EMBL/GenBank/DDBJ whole genome shotgun (WGS) entry which is preliminary data.</text>
</comment>
<evidence type="ECO:0000313" key="1">
    <source>
        <dbReference type="EMBL" id="PWL16750.1"/>
    </source>
</evidence>
<dbReference type="EMBL" id="QGDB01000007">
    <property type="protein sequence ID" value="PWL16750.1"/>
    <property type="molecule type" value="Genomic_DNA"/>
</dbReference>